<dbReference type="Proteomes" id="UP000053958">
    <property type="component" value="Unassembled WGS sequence"/>
</dbReference>
<comment type="caution">
    <text evidence="1">The sequence shown here is derived from an EMBL/GenBank/DDBJ whole genome shotgun (WGS) entry which is preliminary data.</text>
</comment>
<gene>
    <name evidence="1" type="ORF">T310_0969</name>
</gene>
<dbReference type="GeneID" id="25313023"/>
<proteinExistence type="predicted"/>
<accession>A0A0F4Z522</accession>
<protein>
    <submittedName>
        <fullName evidence="1">Uncharacterized protein</fullName>
    </submittedName>
</protein>
<sequence>MSDPHMRCPRLAAHLHLHDDLTVSLYQKSETLWKLPKSEQASPDTENCHVMLAFDPRLPSADIGRGPCRFSSSIYPVRIPTPSRNRSSSCSAGIGTVATRHWMALPIYMFGASRGNVWLQPSQ</sequence>
<evidence type="ECO:0000313" key="1">
    <source>
        <dbReference type="EMBL" id="KKA24988.1"/>
    </source>
</evidence>
<dbReference type="EMBL" id="LASV01000039">
    <property type="protein sequence ID" value="KKA24988.1"/>
    <property type="molecule type" value="Genomic_DNA"/>
</dbReference>
<evidence type="ECO:0000313" key="2">
    <source>
        <dbReference type="Proteomes" id="UP000053958"/>
    </source>
</evidence>
<dbReference type="AlphaFoldDB" id="A0A0F4Z522"/>
<keyword evidence="2" id="KW-1185">Reference proteome</keyword>
<organism evidence="1 2">
    <name type="scientific">Rasamsonia emersonii (strain ATCC 16479 / CBS 393.64 / IMI 116815)</name>
    <dbReference type="NCBI Taxonomy" id="1408163"/>
    <lineage>
        <taxon>Eukaryota</taxon>
        <taxon>Fungi</taxon>
        <taxon>Dikarya</taxon>
        <taxon>Ascomycota</taxon>
        <taxon>Pezizomycotina</taxon>
        <taxon>Eurotiomycetes</taxon>
        <taxon>Eurotiomycetidae</taxon>
        <taxon>Eurotiales</taxon>
        <taxon>Trichocomaceae</taxon>
        <taxon>Rasamsonia</taxon>
    </lineage>
</organism>
<reference evidence="1 2" key="1">
    <citation type="submission" date="2015-04" db="EMBL/GenBank/DDBJ databases">
        <authorList>
            <person name="Heijne W.H."/>
            <person name="Fedorova N.D."/>
            <person name="Nierman W.C."/>
            <person name="Vollebregt A.W."/>
            <person name="Zhao Z."/>
            <person name="Wu L."/>
            <person name="Kumar M."/>
            <person name="Stam H."/>
            <person name="van den Berg M.A."/>
            <person name="Pel H.J."/>
        </authorList>
    </citation>
    <scope>NUCLEOTIDE SEQUENCE [LARGE SCALE GENOMIC DNA]</scope>
    <source>
        <strain evidence="1 2">CBS 393.64</strain>
    </source>
</reference>
<dbReference type="RefSeq" id="XP_013331600.1">
    <property type="nucleotide sequence ID" value="XM_013476146.1"/>
</dbReference>
<name>A0A0F4Z522_RASE3</name>